<sequence length="313" mass="34671">MNVFVHHGPISQDARTVDRSPDTRICSSFGFLGNGDSFSCASVTCSPKKVDILSPAIVRTHAGLDETKLVSEQFGDSTGDVDWSFLEAASTSWDPVNVNFNIKGTKLTPTIEEYRTLICRTVITLGIVEPNFRTTRSTIVSRLLGVHRSQLHAKLTYSNSIEIVTAKLIHAFLLLIFGTLLFPCTTDLIDAALASINLHVVGGCAYEVALVAETIRFLDRITRTSEQRLRGSPILLQIWLQSNADPLSLMPPRPMNLRCLNFDGVLFMSHSGPTTYFPARVLRQIGGLQIVPEDTAQARFEHTWREDQPSADR</sequence>
<dbReference type="PANTHER" id="PTHR48200:SF1">
    <property type="entry name" value="AMINOTRANSFERASE-LIKE PLANT MOBILE DOMAIN-CONTAINING PROTEIN"/>
    <property type="match status" value="1"/>
</dbReference>
<evidence type="ECO:0008006" key="3">
    <source>
        <dbReference type="Google" id="ProtNLM"/>
    </source>
</evidence>
<evidence type="ECO:0000313" key="2">
    <source>
        <dbReference type="Proteomes" id="UP000233551"/>
    </source>
</evidence>
<dbReference type="EMBL" id="PGOL01002399">
    <property type="protein sequence ID" value="PKI48381.1"/>
    <property type="molecule type" value="Genomic_DNA"/>
</dbReference>
<dbReference type="Proteomes" id="UP000233551">
    <property type="component" value="Unassembled WGS sequence"/>
</dbReference>
<keyword evidence="2" id="KW-1185">Reference proteome</keyword>
<reference evidence="1 2" key="1">
    <citation type="submission" date="2017-11" db="EMBL/GenBank/DDBJ databases">
        <title>De-novo sequencing of pomegranate (Punica granatum L.) genome.</title>
        <authorList>
            <person name="Akparov Z."/>
            <person name="Amiraslanov A."/>
            <person name="Hajiyeva S."/>
            <person name="Abbasov M."/>
            <person name="Kaur K."/>
            <person name="Hamwieh A."/>
            <person name="Solovyev V."/>
            <person name="Salamov A."/>
            <person name="Braich B."/>
            <person name="Kosarev P."/>
            <person name="Mahmoud A."/>
            <person name="Hajiyev E."/>
            <person name="Babayeva S."/>
            <person name="Izzatullayeva V."/>
            <person name="Mammadov A."/>
            <person name="Mammadov A."/>
            <person name="Sharifova S."/>
            <person name="Ojaghi J."/>
            <person name="Eynullazada K."/>
            <person name="Bayramov B."/>
            <person name="Abdulazimova A."/>
            <person name="Shahmuradov I."/>
        </authorList>
    </citation>
    <scope>NUCLEOTIDE SEQUENCE [LARGE SCALE GENOMIC DNA]</scope>
    <source>
        <strain evidence="2">cv. AG2017</strain>
        <tissue evidence="1">Leaf</tissue>
    </source>
</reference>
<name>A0A2I0IWI0_PUNGR</name>
<gene>
    <name evidence="1" type="ORF">CRG98_031234</name>
</gene>
<accession>A0A2I0IWI0</accession>
<comment type="caution">
    <text evidence="1">The sequence shown here is derived from an EMBL/GenBank/DDBJ whole genome shotgun (WGS) entry which is preliminary data.</text>
</comment>
<evidence type="ECO:0000313" key="1">
    <source>
        <dbReference type="EMBL" id="PKI48381.1"/>
    </source>
</evidence>
<dbReference type="AlphaFoldDB" id="A0A2I0IWI0"/>
<proteinExistence type="predicted"/>
<protein>
    <recommendedName>
        <fullName evidence="3">Aminotransferase-like plant mobile domain-containing protein</fullName>
    </recommendedName>
</protein>
<organism evidence="1 2">
    <name type="scientific">Punica granatum</name>
    <name type="common">Pomegranate</name>
    <dbReference type="NCBI Taxonomy" id="22663"/>
    <lineage>
        <taxon>Eukaryota</taxon>
        <taxon>Viridiplantae</taxon>
        <taxon>Streptophyta</taxon>
        <taxon>Embryophyta</taxon>
        <taxon>Tracheophyta</taxon>
        <taxon>Spermatophyta</taxon>
        <taxon>Magnoliopsida</taxon>
        <taxon>eudicotyledons</taxon>
        <taxon>Gunneridae</taxon>
        <taxon>Pentapetalae</taxon>
        <taxon>rosids</taxon>
        <taxon>malvids</taxon>
        <taxon>Myrtales</taxon>
        <taxon>Lythraceae</taxon>
        <taxon>Punica</taxon>
    </lineage>
</organism>
<dbReference type="PANTHER" id="PTHR48200">
    <property type="entry name" value="PROTEIN, PUTATIVE-RELATED"/>
    <property type="match status" value="1"/>
</dbReference>